<dbReference type="KEGG" id="phv:HU739_012485"/>
<dbReference type="CDD" id="cd14729">
    <property type="entry name" value="RtxA-like"/>
    <property type="match status" value="2"/>
</dbReference>
<proteinExistence type="predicted"/>
<reference evidence="1 2" key="2">
    <citation type="journal article" date="2021" name="Microorganisms">
        <title>The Ever-Expanding Pseudomonas Genus: Description of 43 New Species and Partition of the Pseudomonas putida Group.</title>
        <authorList>
            <person name="Girard L."/>
            <person name="Lood C."/>
            <person name="Hofte M."/>
            <person name="Vandamme P."/>
            <person name="Rokni-Zadeh H."/>
            <person name="van Noort V."/>
            <person name="Lavigne R."/>
            <person name="De Mot R."/>
        </authorList>
    </citation>
    <scope>NUCLEOTIDE SEQUENCE [LARGE SCALE GENOMIC DNA]</scope>
    <source>
        <strain evidence="1 2">SWRI65</strain>
    </source>
</reference>
<organism evidence="1 2">
    <name type="scientific">Pseudomonas hamedanensis</name>
    <dbReference type="NCBI Taxonomy" id="2745504"/>
    <lineage>
        <taxon>Bacteria</taxon>
        <taxon>Pseudomonadati</taxon>
        <taxon>Pseudomonadota</taxon>
        <taxon>Gammaproteobacteria</taxon>
        <taxon>Pseudomonadales</taxon>
        <taxon>Pseudomonadaceae</taxon>
        <taxon>Pseudomonas</taxon>
    </lineage>
</organism>
<dbReference type="SUPFAM" id="SSF159501">
    <property type="entry name" value="EreA/ChaN-like"/>
    <property type="match status" value="2"/>
</dbReference>
<accession>A0A9E6TID5</accession>
<name>A0A9E6TID5_9PSED</name>
<dbReference type="RefSeq" id="WP_186551271.1">
    <property type="nucleotide sequence ID" value="NZ_CP077091.1"/>
</dbReference>
<keyword evidence="2" id="KW-1185">Reference proteome</keyword>
<sequence>MSTPNSPPSPAETKSDLNQIGQNLFRIDTPLLEEQPPTAEQRYLKRLDEQLKDYRERYLQRSRPLYQKLANSDLHSEEGKKLLATLKIRLNTQLINLDLNERIEGKPAKTYLIYEAGFTALEQEARQAVKDRLLHPQVGALLEKTALAPMLRPAMYALQFSYQANTVELAGAFVITERDHPRVSDLLSDQSVGYAVLFTPARGIEFFDSLADLDAHLLKCVKHATAEDEFMRMLPSRFHGVGVAGIWPLQLSLIDSEPLFEHTYDALIDKRTQDVERALSLIDNPQHDAARLCAALDRAIADVLPDLTPRLELRAQTLFERHLYYSAPNWYRSASEPHRTELAQHLHNYSQARHDLLQLMGAATSPPTLARYQWLERLSDDLEIDDLDPDHLQINTRRYLAGYGVYEHQRSLTDLALLGPHTGDESAGSDFLLKTTLTYNNAPLPEEYADVTPAWLIRQALSLQPRIDFSNVQKQMHALPAVSQAIEHMFDQRIVALAYTAWLQGHLLASDWQLIQDLRAGNASHLQAALLSLHGAQLQDLWVLRQIDASGALKRVLLCTPQAPREQQFQAFASELECQTHLLGWAAHNDAADSMKAYLVNRTPLRFRQNMQKILAALGFKPEAMEHKEVKFINIGTHRDCLRAMTRHLLATRVDDYDFGTPLWYRSTSASNRKKLTTLTEEAECVLRAFDKHPSSGSGFQGFDAYVHEQAKISLNRLLNRPANDVDPDSVRVHAQTSVVPSQTPAPLTYTRLFRDGYPDDFGLIDPKISQSARFTGPPGIDVSALTPQNVARSVTGVWIGQRYTDKVKAELQSAASVGYGLRRNTTLAITQRQMKRAALECQLQGHIASADLQWLEQSIDSLGDTTPATRTRYALHRLMIDGEWVIDTWLFSHDKNPVLLYTPQAPDGVSFREARLFNYLLKEQPGFGGYLAGRVGVQAQSRVRTFLDSARKGLPDTLNRTTPSPARYDSTRSVAPVSDMRYALYDMKLQRKIDDVHATTTSRAQMIGGLIWTCVEWVTAIATAPFPLLSLTTGVLLAFKDAMLALHAYRQGDNAMALQHLLGYLFNSAGALLTDLRPALRSLKQVVRLPRLRVAAATPEEALKLIEPLEAVSTLPTDIQPVVFRGQTFWAATDPDSLGRFLLHRLDPDTGTLRSTGMLVSPNADGVMVRSGVAGGAPKYEAVSDTPGLHKEFGIPPQYRDRLESAMNPETRKEVIARSKDFRSHPDTIVGAAVMDLHETRKAHLLQAEKLTAAATRHWDTLAPLSARAPVPAVSADTTFAQLIASEAFSGKSLVIGARPGSIASKQALITNIDALIERGFKRLYLEYLPDDVFHLKLEKLNKGGTWQHIKEHLKAIDRALGYPPKAPFSFVALVREARKKGLKIKALDASTSYQLDDVLKLEDASPLTPRGNNIRNFYSHKAIAADIADAPDERWVVLTDESRMVTHNATPGLADLHDAVALRIEDVALGQPASIKVDTAGAITGDAATKGDYHMTLPTAYKAPRTPAKTVAASGSGSGHFDEFDIASVHHEQLHEMHYQPRGLDPRYGHVVKAKSDAAEAFIDMRTKLLEKAESHFTHYTPPARATLPTLTTDATADSLFKQVADGDFAGLVLGEAHSAQSSKALLIKQLEKHKGRYKTLYVEHLQTDLHQADLDDFCAGKTMSAHLRRYLSSQDEGHMRFYKGTTDNYTSVIEKAAKYGYRIRALDCVASYHMKALSDPRVQRNRMFSYFASRVIEADQLANGPHKWIAFVGSAHTGYNLGVPGLADMLGAVSLHVHDTTPALAQRLQRGYWEVATESMPTATRAIRSDFKMEVGIPGKRLDPAPAAVQRERLTEQGQFIIERPNTRETRLVHRSRTGETVETPIQVDDKGLFFIDYRDRALDRFKTLEELIMMLRSEFNLRPVT</sequence>
<protein>
    <submittedName>
        <fullName evidence="1">Toxin</fullName>
    </submittedName>
</protein>
<dbReference type="Proteomes" id="UP000631521">
    <property type="component" value="Chromosome"/>
</dbReference>
<evidence type="ECO:0000313" key="2">
    <source>
        <dbReference type="Proteomes" id="UP000631521"/>
    </source>
</evidence>
<dbReference type="EMBL" id="CP077091">
    <property type="protein sequence ID" value="QXI19776.1"/>
    <property type="molecule type" value="Genomic_DNA"/>
</dbReference>
<evidence type="ECO:0000313" key="1">
    <source>
        <dbReference type="EMBL" id="QXI19776.1"/>
    </source>
</evidence>
<gene>
    <name evidence="1" type="ORF">HU739_012485</name>
</gene>
<reference evidence="1 2" key="1">
    <citation type="journal article" date="2020" name="Microorganisms">
        <title>Reliable Identification of Environmental Pseudomonas Isolates Using the rpoD Gene.</title>
        <authorList>
            <consortium name="The Broad Institute Genome Sequencing Platform"/>
            <person name="Girard L."/>
            <person name="Lood C."/>
            <person name="Rokni-Zadeh H."/>
            <person name="van Noort V."/>
            <person name="Lavigne R."/>
            <person name="De Mot R."/>
        </authorList>
    </citation>
    <scope>NUCLEOTIDE SEQUENCE [LARGE SCALE GENOMIC DNA]</scope>
    <source>
        <strain evidence="1 2">SWRI65</strain>
    </source>
</reference>
<dbReference type="Gene3D" id="3.40.50.11550">
    <property type="match status" value="2"/>
</dbReference>